<evidence type="ECO:0000313" key="3">
    <source>
        <dbReference type="Proteomes" id="UP001253193"/>
    </source>
</evidence>
<gene>
    <name evidence="2" type="ORF">QX249_29065</name>
</gene>
<evidence type="ECO:0000313" key="2">
    <source>
        <dbReference type="EMBL" id="MDS1824658.1"/>
    </source>
</evidence>
<name>A0AAW8Q7T9_VIBPH</name>
<dbReference type="AntiFam" id="ANF00277">
    <property type="entry name" value="Spurious ORF (formerly Pfam entry PF11665)"/>
</dbReference>
<keyword evidence="1" id="KW-1133">Transmembrane helix</keyword>
<dbReference type="EMBL" id="JAUHGG010000068">
    <property type="protein sequence ID" value="MDS1824658.1"/>
    <property type="molecule type" value="Genomic_DNA"/>
</dbReference>
<keyword evidence="1" id="KW-0472">Membrane</keyword>
<organism evidence="2 3">
    <name type="scientific">Vibrio parahaemolyticus</name>
    <dbReference type="NCBI Taxonomy" id="670"/>
    <lineage>
        <taxon>Bacteria</taxon>
        <taxon>Pseudomonadati</taxon>
        <taxon>Pseudomonadota</taxon>
        <taxon>Gammaproteobacteria</taxon>
        <taxon>Vibrionales</taxon>
        <taxon>Vibrionaceae</taxon>
        <taxon>Vibrio</taxon>
    </lineage>
</organism>
<keyword evidence="1" id="KW-0812">Transmembrane</keyword>
<feature type="transmembrane region" description="Helical" evidence="1">
    <location>
        <begin position="33"/>
        <end position="53"/>
    </location>
</feature>
<dbReference type="Proteomes" id="UP001253193">
    <property type="component" value="Unassembled WGS sequence"/>
</dbReference>
<reference evidence="2" key="1">
    <citation type="submission" date="2023-06" db="EMBL/GenBank/DDBJ databases">
        <title>Genomic Diversity of Vibrio spp. and Metagenomic Analysis of Pathogens in Florida Gulf Coastal Waters Following Hurricane Ian.</title>
        <authorList>
            <person name="Brumfield K.D."/>
        </authorList>
    </citation>
    <scope>NUCLEOTIDE SEQUENCE</scope>
    <source>
        <strain evidence="2">WBS2B-138</strain>
    </source>
</reference>
<comment type="caution">
    <text evidence="2">The sequence shown here is derived from an EMBL/GenBank/DDBJ whole genome shotgun (WGS) entry which is preliminary data.</text>
</comment>
<accession>A0AAW8Q7T9</accession>
<evidence type="ECO:0000256" key="1">
    <source>
        <dbReference type="SAM" id="Phobius"/>
    </source>
</evidence>
<protein>
    <submittedName>
        <fullName evidence="2">DUF3265 domain-containing protein</fullName>
    </submittedName>
</protein>
<proteinExistence type="predicted"/>
<sequence length="55" mass="6185">MDCIGRSCRLLANSERKISLTNSSRGIRNAWHFYYALILVFKAVCCGFGIALFTP</sequence>
<dbReference type="AlphaFoldDB" id="A0AAW8Q7T9"/>